<gene>
    <name evidence="3" type="ORF">GAK35_00861</name>
</gene>
<dbReference type="EMBL" id="WNDX01000016">
    <property type="protein sequence ID" value="KAF1046914.1"/>
    <property type="molecule type" value="Genomic_DNA"/>
</dbReference>
<feature type="domain" description="AB hydrolase-1" evidence="2">
    <location>
        <begin position="41"/>
        <end position="252"/>
    </location>
</feature>
<dbReference type="AlphaFoldDB" id="A0A7V8FZ74"/>
<dbReference type="InterPro" id="IPR006311">
    <property type="entry name" value="TAT_signal"/>
</dbReference>
<feature type="signal peptide" evidence="1">
    <location>
        <begin position="1"/>
        <end position="27"/>
    </location>
</feature>
<sequence>MNIIKRHFLTTALAGAAALMLSQAASAQQAQPVSPPAIHNVVLVHGAYADGSCWTDVIERLQKAGLHVTAVQNPLSSLADDVEATRKILALQDGPTILVGHSWAGTVISEAGTDPKVAGLVYVAARAPDAGEDYGALAARFPTPPASAGLVKANGYAQLSEQAFVRDFAGDVDPVKARALSAVQGRISDTLFASRTTQAAWRSKPTWYAVSTNDRTTSPELERFLAARMKAKTIEIASSHVSMLSHPDEIAKLILEAASQAPH</sequence>
<dbReference type="SUPFAM" id="SSF53474">
    <property type="entry name" value="alpha/beta-Hydrolases"/>
    <property type="match status" value="1"/>
</dbReference>
<dbReference type="PANTHER" id="PTHR37017:SF11">
    <property type="entry name" value="ESTERASE_LIPASE_THIOESTERASE DOMAIN-CONTAINING PROTEIN"/>
    <property type="match status" value="1"/>
</dbReference>
<accession>A0A7V8FZ74</accession>
<dbReference type="PROSITE" id="PS51318">
    <property type="entry name" value="TAT"/>
    <property type="match status" value="1"/>
</dbReference>
<keyword evidence="1" id="KW-0732">Signal</keyword>
<evidence type="ECO:0000256" key="1">
    <source>
        <dbReference type="SAM" id="SignalP"/>
    </source>
</evidence>
<evidence type="ECO:0000259" key="2">
    <source>
        <dbReference type="Pfam" id="PF12697"/>
    </source>
</evidence>
<feature type="chain" id="PRO_5030506316" description="AB hydrolase-1 domain-containing protein" evidence="1">
    <location>
        <begin position="28"/>
        <end position="263"/>
    </location>
</feature>
<name>A0A7V8FZ74_9BURK</name>
<dbReference type="Proteomes" id="UP000462435">
    <property type="component" value="Unassembled WGS sequence"/>
</dbReference>
<dbReference type="Gene3D" id="3.40.50.1820">
    <property type="entry name" value="alpha/beta hydrolase"/>
    <property type="match status" value="1"/>
</dbReference>
<protein>
    <recommendedName>
        <fullName evidence="2">AB hydrolase-1 domain-containing protein</fullName>
    </recommendedName>
</protein>
<dbReference type="InterPro" id="IPR000073">
    <property type="entry name" value="AB_hydrolase_1"/>
</dbReference>
<organism evidence="3 4">
    <name type="scientific">Herbaspirillum frisingense</name>
    <dbReference type="NCBI Taxonomy" id="92645"/>
    <lineage>
        <taxon>Bacteria</taxon>
        <taxon>Pseudomonadati</taxon>
        <taxon>Pseudomonadota</taxon>
        <taxon>Betaproteobacteria</taxon>
        <taxon>Burkholderiales</taxon>
        <taxon>Oxalobacteraceae</taxon>
        <taxon>Herbaspirillum</taxon>
    </lineage>
</organism>
<evidence type="ECO:0000313" key="4">
    <source>
        <dbReference type="Proteomes" id="UP000462435"/>
    </source>
</evidence>
<evidence type="ECO:0000313" key="3">
    <source>
        <dbReference type="EMBL" id="KAF1046914.1"/>
    </source>
</evidence>
<proteinExistence type="predicted"/>
<dbReference type="Pfam" id="PF12697">
    <property type="entry name" value="Abhydrolase_6"/>
    <property type="match status" value="1"/>
</dbReference>
<dbReference type="InterPro" id="IPR052897">
    <property type="entry name" value="Sec-Metab_Biosynth_Hydrolase"/>
</dbReference>
<dbReference type="InterPro" id="IPR029058">
    <property type="entry name" value="AB_hydrolase_fold"/>
</dbReference>
<dbReference type="PANTHER" id="PTHR37017">
    <property type="entry name" value="AB HYDROLASE-1 DOMAIN-CONTAINING PROTEIN-RELATED"/>
    <property type="match status" value="1"/>
</dbReference>
<reference evidence="4" key="1">
    <citation type="journal article" date="2020" name="MBio">
        <title>Horizontal gene transfer to a defensive symbiont with a reduced genome amongst a multipartite beetle microbiome.</title>
        <authorList>
            <person name="Waterworth S.C."/>
            <person name="Florez L.V."/>
            <person name="Rees E.R."/>
            <person name="Hertweck C."/>
            <person name="Kaltenpoth M."/>
            <person name="Kwan J.C."/>
        </authorList>
    </citation>
    <scope>NUCLEOTIDE SEQUENCE [LARGE SCALE GENOMIC DNA]</scope>
</reference>
<comment type="caution">
    <text evidence="3">The sequence shown here is derived from an EMBL/GenBank/DDBJ whole genome shotgun (WGS) entry which is preliminary data.</text>
</comment>